<proteinExistence type="predicted"/>
<name>X1EEQ9_9ZZZZ</name>
<reference evidence="2" key="1">
    <citation type="journal article" date="2014" name="Front. Microbiol.">
        <title>High frequency of phylogenetically diverse reductive dehalogenase-homologous genes in deep subseafloor sedimentary metagenomes.</title>
        <authorList>
            <person name="Kawai M."/>
            <person name="Futagami T."/>
            <person name="Toyoda A."/>
            <person name="Takaki Y."/>
            <person name="Nishi S."/>
            <person name="Hori S."/>
            <person name="Arai W."/>
            <person name="Tsubouchi T."/>
            <person name="Morono Y."/>
            <person name="Uchiyama I."/>
            <person name="Ito T."/>
            <person name="Fujiyama A."/>
            <person name="Inagaki F."/>
            <person name="Takami H."/>
        </authorList>
    </citation>
    <scope>NUCLEOTIDE SEQUENCE</scope>
    <source>
        <strain evidence="2">Expedition CK06-06</strain>
    </source>
</reference>
<evidence type="ECO:0000256" key="1">
    <source>
        <dbReference type="SAM" id="Phobius"/>
    </source>
</evidence>
<keyword evidence="1" id="KW-0472">Membrane</keyword>
<feature type="transmembrane region" description="Helical" evidence="1">
    <location>
        <begin position="63"/>
        <end position="82"/>
    </location>
</feature>
<dbReference type="AlphaFoldDB" id="X1EEQ9"/>
<accession>X1EEQ9</accession>
<feature type="non-terminal residue" evidence="2">
    <location>
        <position position="84"/>
    </location>
</feature>
<feature type="transmembrane region" description="Helical" evidence="1">
    <location>
        <begin position="30"/>
        <end position="51"/>
    </location>
</feature>
<keyword evidence="1" id="KW-1133">Transmembrane helix</keyword>
<sequence length="84" mass="9763">MGKRAREKRERRERGEIKPRPERESLLSSIFLKIICLGTYLVLFAPLIIGGKYFFPFVGPKSIYFFALVEIIFAAYLLLILLKP</sequence>
<protein>
    <submittedName>
        <fullName evidence="2">Uncharacterized protein</fullName>
    </submittedName>
</protein>
<comment type="caution">
    <text evidence="2">The sequence shown here is derived from an EMBL/GenBank/DDBJ whole genome shotgun (WGS) entry which is preliminary data.</text>
</comment>
<dbReference type="EMBL" id="BARU01001431">
    <property type="protein sequence ID" value="GAH31087.1"/>
    <property type="molecule type" value="Genomic_DNA"/>
</dbReference>
<keyword evidence="1" id="KW-0812">Transmembrane</keyword>
<evidence type="ECO:0000313" key="2">
    <source>
        <dbReference type="EMBL" id="GAH31087.1"/>
    </source>
</evidence>
<organism evidence="2">
    <name type="scientific">marine sediment metagenome</name>
    <dbReference type="NCBI Taxonomy" id="412755"/>
    <lineage>
        <taxon>unclassified sequences</taxon>
        <taxon>metagenomes</taxon>
        <taxon>ecological metagenomes</taxon>
    </lineage>
</organism>
<gene>
    <name evidence="2" type="ORF">S03H2_03775</name>
</gene>